<dbReference type="RefSeq" id="XP_029657135.1">
    <property type="nucleotide sequence ID" value="XM_029801275.2"/>
</dbReference>
<dbReference type="Proteomes" id="UP000515154">
    <property type="component" value="Unplaced"/>
</dbReference>
<sequence length="549" mass="63179">MVISWPDAMEDIDYKEKNFKLDLVSLYHPLWMTEGHYIYHLLKDDSGHLCCQTDQNGEPICSPRFLTQLSIMKLVCDPSRMRKMKCGDIPSDVFPGLLTEAILQKELISIEFLVSNWPHTVLDLQLLMPLEDYLRPGYLTQVLGEGNGNMSLLDCIMMGLLNLKSTSPLKEVNLLGFKNDRKLCRELARLPILWMEPKRRKVQYIHGIVSKTIDISPDRVRRFLNRISSIYSNMDPYIKHGNKIGPIKIRTNCKVTLDDVPIGLALQQVSPFRFDCTRVWMESIAEIYLPLRNIPLLINSKCITHLEVEEQNLCNDVFKLTDFLEGLLMLTNLDVLSLPNTIHVNIYPEAPYMLNQVLRSLTRLRKLHLPSCNLRDSLHTMLSGLTKQKTAFECLNLRDCRLSETDMVFLVHWERLSELRELNLSRNNLKTVASACVTLLDRMPEITCFSISYCCLGAPMIIRIAEKCSECRFLKAFASQTFTPLPFIDVQDILEKCAGIKQLQMCTIVPETYAFPGANDTQRTENRLHFIESCQVYLRRLGQPDVEVE</sequence>
<gene>
    <name evidence="3" type="primary">LOC115231204</name>
</gene>
<accession>A0A6P7U4B2</accession>
<dbReference type="PANTHER" id="PTHR14224:SF37">
    <property type="entry name" value="LEUCINE-RICH REPEAT-CONTAINING PROTEIN 14"/>
    <property type="match status" value="1"/>
</dbReference>
<dbReference type="GO" id="GO:0005737">
    <property type="term" value="C:cytoplasm"/>
    <property type="evidence" value="ECO:0007669"/>
    <property type="project" value="TreeGrafter"/>
</dbReference>
<dbReference type="InterPro" id="IPR032675">
    <property type="entry name" value="LRR_dom_sf"/>
</dbReference>
<dbReference type="AlphaFoldDB" id="A0A6P7U4B2"/>
<dbReference type="Gene3D" id="3.80.10.10">
    <property type="entry name" value="Ribonuclease Inhibitor"/>
    <property type="match status" value="1"/>
</dbReference>
<organism evidence="2 3">
    <name type="scientific">Octopus sinensis</name>
    <name type="common">East Asian common octopus</name>
    <dbReference type="NCBI Taxonomy" id="2607531"/>
    <lineage>
        <taxon>Eukaryota</taxon>
        <taxon>Metazoa</taxon>
        <taxon>Spiralia</taxon>
        <taxon>Lophotrochozoa</taxon>
        <taxon>Mollusca</taxon>
        <taxon>Cephalopoda</taxon>
        <taxon>Coleoidea</taxon>
        <taxon>Octopodiformes</taxon>
        <taxon>Octopoda</taxon>
        <taxon>Incirrata</taxon>
        <taxon>Octopodidae</taxon>
        <taxon>Octopus</taxon>
    </lineage>
</organism>
<reference evidence="3" key="1">
    <citation type="submission" date="2025-08" db="UniProtKB">
        <authorList>
            <consortium name="RefSeq"/>
        </authorList>
    </citation>
    <scope>IDENTIFICATION</scope>
</reference>
<dbReference type="InterPro" id="IPR050694">
    <property type="entry name" value="LRRC14/PRAME"/>
</dbReference>
<evidence type="ECO:0000256" key="1">
    <source>
        <dbReference type="ARBA" id="ARBA00022737"/>
    </source>
</evidence>
<dbReference type="PANTHER" id="PTHR14224">
    <property type="entry name" value="SIMILAR TO PREFERENTIALLY EXPRESSED ANTIGEN IN MELANOMA-LIKE 3"/>
    <property type="match status" value="1"/>
</dbReference>
<evidence type="ECO:0000313" key="3">
    <source>
        <dbReference type="RefSeq" id="XP_029657135.1"/>
    </source>
</evidence>
<keyword evidence="2" id="KW-1185">Reference proteome</keyword>
<dbReference type="SUPFAM" id="SSF52047">
    <property type="entry name" value="RNI-like"/>
    <property type="match status" value="1"/>
</dbReference>
<name>A0A6P7U4B2_9MOLL</name>
<proteinExistence type="predicted"/>
<keyword evidence="1" id="KW-0677">Repeat</keyword>
<protein>
    <submittedName>
        <fullName evidence="3">Uncharacterized protein LOC115231204</fullName>
    </submittedName>
</protein>
<evidence type="ECO:0000313" key="2">
    <source>
        <dbReference type="Proteomes" id="UP000515154"/>
    </source>
</evidence>
<dbReference type="KEGG" id="osn:115231204"/>